<accession>A0A919L8X3</accession>
<organism evidence="2 3">
    <name type="scientific">Streptomyces capitiformicae</name>
    <dbReference type="NCBI Taxonomy" id="2014920"/>
    <lineage>
        <taxon>Bacteria</taxon>
        <taxon>Bacillati</taxon>
        <taxon>Actinomycetota</taxon>
        <taxon>Actinomycetes</taxon>
        <taxon>Kitasatosporales</taxon>
        <taxon>Streptomycetaceae</taxon>
        <taxon>Streptomyces</taxon>
    </lineage>
</organism>
<evidence type="ECO:0000256" key="1">
    <source>
        <dbReference type="SAM" id="MobiDB-lite"/>
    </source>
</evidence>
<gene>
    <name evidence="2" type="ORF">GCM10017771_33090</name>
</gene>
<proteinExistence type="predicted"/>
<reference evidence="2" key="1">
    <citation type="journal article" date="2014" name="Int. J. Syst. Evol. Microbiol.">
        <title>Complete genome sequence of Corynebacterium casei LMG S-19264T (=DSM 44701T), isolated from a smear-ripened cheese.</title>
        <authorList>
            <consortium name="US DOE Joint Genome Institute (JGI-PGF)"/>
            <person name="Walter F."/>
            <person name="Albersmeier A."/>
            <person name="Kalinowski J."/>
            <person name="Ruckert C."/>
        </authorList>
    </citation>
    <scope>NUCLEOTIDE SEQUENCE</scope>
    <source>
        <strain evidence="2">CGMCC 4.7403</strain>
    </source>
</reference>
<sequence>MPVGCRWGGTILAASLNGANEVPVQGWPAVGGKDGAALEFVRIKGDKVSVAVTWRGTDKRTVIGPGEGKRSSPVASAGVDTFSVR</sequence>
<dbReference type="AlphaFoldDB" id="A0A919L8X3"/>
<comment type="caution">
    <text evidence="2">The sequence shown here is derived from an EMBL/GenBank/DDBJ whole genome shotgun (WGS) entry which is preliminary data.</text>
</comment>
<evidence type="ECO:0000313" key="2">
    <source>
        <dbReference type="EMBL" id="GHH88318.1"/>
    </source>
</evidence>
<dbReference type="EMBL" id="BNAT01000010">
    <property type="protein sequence ID" value="GHH88318.1"/>
    <property type="molecule type" value="Genomic_DNA"/>
</dbReference>
<evidence type="ECO:0000313" key="3">
    <source>
        <dbReference type="Proteomes" id="UP000603227"/>
    </source>
</evidence>
<feature type="region of interest" description="Disordered" evidence="1">
    <location>
        <begin position="62"/>
        <end position="85"/>
    </location>
</feature>
<protein>
    <submittedName>
        <fullName evidence="2">Uncharacterized protein</fullName>
    </submittedName>
</protein>
<dbReference type="Proteomes" id="UP000603227">
    <property type="component" value="Unassembled WGS sequence"/>
</dbReference>
<reference evidence="2" key="2">
    <citation type="submission" date="2020-09" db="EMBL/GenBank/DDBJ databases">
        <authorList>
            <person name="Sun Q."/>
            <person name="Zhou Y."/>
        </authorList>
    </citation>
    <scope>NUCLEOTIDE SEQUENCE</scope>
    <source>
        <strain evidence="2">CGMCC 4.7403</strain>
    </source>
</reference>
<keyword evidence="3" id="KW-1185">Reference proteome</keyword>
<name>A0A919L8X3_9ACTN</name>